<evidence type="ECO:0000313" key="2">
    <source>
        <dbReference type="EMBL" id="KAI1711362.1"/>
    </source>
</evidence>
<feature type="signal peptide" evidence="1">
    <location>
        <begin position="1"/>
        <end position="23"/>
    </location>
</feature>
<evidence type="ECO:0008006" key="4">
    <source>
        <dbReference type="Google" id="ProtNLM"/>
    </source>
</evidence>
<evidence type="ECO:0000313" key="3">
    <source>
        <dbReference type="Proteomes" id="UP001201812"/>
    </source>
</evidence>
<comment type="caution">
    <text evidence="2">The sequence shown here is derived from an EMBL/GenBank/DDBJ whole genome shotgun (WGS) entry which is preliminary data.</text>
</comment>
<keyword evidence="1" id="KW-0732">Signal</keyword>
<gene>
    <name evidence="2" type="ORF">DdX_10240</name>
</gene>
<name>A0AAD4N0G8_9BILA</name>
<feature type="chain" id="PRO_5041960045" description="Secreted protein" evidence="1">
    <location>
        <begin position="24"/>
        <end position="85"/>
    </location>
</feature>
<reference evidence="2" key="1">
    <citation type="submission" date="2022-01" db="EMBL/GenBank/DDBJ databases">
        <title>Genome Sequence Resource for Two Populations of Ditylenchus destructor, the Migratory Endoparasitic Phytonematode.</title>
        <authorList>
            <person name="Zhang H."/>
            <person name="Lin R."/>
            <person name="Xie B."/>
        </authorList>
    </citation>
    <scope>NUCLEOTIDE SEQUENCE</scope>
    <source>
        <strain evidence="2">BazhouSP</strain>
    </source>
</reference>
<proteinExistence type="predicted"/>
<dbReference type="AlphaFoldDB" id="A0AAD4N0G8"/>
<accession>A0AAD4N0G8</accession>
<keyword evidence="3" id="KW-1185">Reference proteome</keyword>
<dbReference type="Proteomes" id="UP001201812">
    <property type="component" value="Unassembled WGS sequence"/>
</dbReference>
<dbReference type="EMBL" id="JAKKPZ010000022">
    <property type="protein sequence ID" value="KAI1711362.1"/>
    <property type="molecule type" value="Genomic_DNA"/>
</dbReference>
<sequence>MAIMHYLLVLIVLGLAIPALGRASHSSSAMHNDKSVEISVKTDIHGQTVIHCDEGRTLQNRECQWALKKVAGVVARGSNPAAHGR</sequence>
<protein>
    <recommendedName>
        <fullName evidence="4">Secreted protein</fullName>
    </recommendedName>
</protein>
<evidence type="ECO:0000256" key="1">
    <source>
        <dbReference type="SAM" id="SignalP"/>
    </source>
</evidence>
<organism evidence="2 3">
    <name type="scientific">Ditylenchus destructor</name>
    <dbReference type="NCBI Taxonomy" id="166010"/>
    <lineage>
        <taxon>Eukaryota</taxon>
        <taxon>Metazoa</taxon>
        <taxon>Ecdysozoa</taxon>
        <taxon>Nematoda</taxon>
        <taxon>Chromadorea</taxon>
        <taxon>Rhabditida</taxon>
        <taxon>Tylenchina</taxon>
        <taxon>Tylenchomorpha</taxon>
        <taxon>Sphaerularioidea</taxon>
        <taxon>Anguinidae</taxon>
        <taxon>Anguininae</taxon>
        <taxon>Ditylenchus</taxon>
    </lineage>
</organism>